<dbReference type="PANTHER" id="PTHR43855">
    <property type="entry name" value="THIOSULFATE SULFURTRANSFERASE"/>
    <property type="match status" value="1"/>
</dbReference>
<organism evidence="4 5">
    <name type="scientific">Caldiarchaeum subterraneum</name>
    <dbReference type="NCBI Taxonomy" id="311458"/>
    <lineage>
        <taxon>Archaea</taxon>
        <taxon>Nitrososphaerota</taxon>
        <taxon>Candidatus Caldarchaeales</taxon>
        <taxon>Candidatus Caldarchaeaceae</taxon>
        <taxon>Candidatus Caldarchaeum</taxon>
    </lineage>
</organism>
<dbReference type="InterPro" id="IPR001763">
    <property type="entry name" value="Rhodanese-like_dom"/>
</dbReference>
<dbReference type="InterPro" id="IPR051126">
    <property type="entry name" value="Thiosulfate_sulfurtransferase"/>
</dbReference>
<keyword evidence="2 4" id="KW-0808">Transferase</keyword>
<evidence type="ECO:0000313" key="4">
    <source>
        <dbReference type="EMBL" id="HIQ29617.1"/>
    </source>
</evidence>
<keyword evidence="1" id="KW-0677">Repeat</keyword>
<dbReference type="Proteomes" id="UP000608579">
    <property type="component" value="Unassembled WGS sequence"/>
</dbReference>
<feature type="domain" description="Rhodanese" evidence="3">
    <location>
        <begin position="161"/>
        <end position="277"/>
    </location>
</feature>
<dbReference type="CDD" id="cd01449">
    <property type="entry name" value="TST_Repeat_2"/>
    <property type="match status" value="1"/>
</dbReference>
<dbReference type="PANTHER" id="PTHR43855:SF1">
    <property type="entry name" value="THIOSULFATE SULFURTRANSFERASE"/>
    <property type="match status" value="1"/>
</dbReference>
<evidence type="ECO:0000256" key="1">
    <source>
        <dbReference type="ARBA" id="ARBA00022737"/>
    </source>
</evidence>
<gene>
    <name evidence="4" type="ORF">EYH45_03535</name>
</gene>
<reference evidence="4" key="1">
    <citation type="journal article" date="2020" name="ISME J.">
        <title>Gammaproteobacteria mediating utilization of methyl-, sulfur- and petroleum organic compounds in deep ocean hydrothermal plumes.</title>
        <authorList>
            <person name="Zhou Z."/>
            <person name="Liu Y."/>
            <person name="Pan J."/>
            <person name="Cron B.R."/>
            <person name="Toner B.M."/>
            <person name="Anantharaman K."/>
            <person name="Breier J.A."/>
            <person name="Dick G.J."/>
            <person name="Li M."/>
        </authorList>
    </citation>
    <scope>NUCLEOTIDE SEQUENCE</scope>
    <source>
        <strain evidence="4">SZUA-1515</strain>
    </source>
</reference>
<dbReference type="Gene3D" id="3.40.250.10">
    <property type="entry name" value="Rhodanese-like domain"/>
    <property type="match status" value="2"/>
</dbReference>
<dbReference type="SMART" id="SM00450">
    <property type="entry name" value="RHOD"/>
    <property type="match status" value="2"/>
</dbReference>
<dbReference type="CDD" id="cd01448">
    <property type="entry name" value="TST_Repeat_1"/>
    <property type="match status" value="1"/>
</dbReference>
<dbReference type="GO" id="GO:0004792">
    <property type="term" value="F:thiosulfate-cyanide sulfurtransferase activity"/>
    <property type="evidence" value="ECO:0007669"/>
    <property type="project" value="InterPro"/>
</dbReference>
<evidence type="ECO:0000256" key="2">
    <source>
        <dbReference type="RuleBase" id="RU000507"/>
    </source>
</evidence>
<sequence>MTQYAHPEAIVDIEWVKNNLNNPKVRIVEVDYDPKLAYEQGHISGAVLVDWRKDMNDPVQRDIIGPEAFEKLMSRLGIANDTTVVLYGDYNNWFAAFAFWVFKLYDHDDVKILNGGRKKWIDDVGELTKEVPNYPQTQYKVKRINLEDRVFLQDLLKLKAANPNLVLVDVRSPAEFKGEITAPPEYANEQTQRAGHIPGAVNIPWAQAVNDDGTFKSVEELKKLYGEKGVTSDKDIVTYCRIGERASHTWFVLKYLLGYKNVKVYDGSWTEYGNLIRFPIVKEV</sequence>
<name>A0A832ZWH6_CALS0</name>
<proteinExistence type="predicted"/>
<dbReference type="EMBL" id="DQVM01000068">
    <property type="protein sequence ID" value="HIQ29617.1"/>
    <property type="molecule type" value="Genomic_DNA"/>
</dbReference>
<accession>A0A832ZWH6</accession>
<dbReference type="PROSITE" id="PS00683">
    <property type="entry name" value="RHODANESE_2"/>
    <property type="match status" value="1"/>
</dbReference>
<evidence type="ECO:0000259" key="3">
    <source>
        <dbReference type="PROSITE" id="PS50206"/>
    </source>
</evidence>
<protein>
    <recommendedName>
        <fullName evidence="2">Sulfurtransferase</fullName>
    </recommendedName>
</protein>
<dbReference type="InterPro" id="IPR001307">
    <property type="entry name" value="Thiosulphate_STrfase_CS"/>
</dbReference>
<feature type="domain" description="Rhodanese" evidence="3">
    <location>
        <begin position="21"/>
        <end position="129"/>
    </location>
</feature>
<dbReference type="PROSITE" id="PS50206">
    <property type="entry name" value="RHODANESE_3"/>
    <property type="match status" value="2"/>
</dbReference>
<evidence type="ECO:0000313" key="5">
    <source>
        <dbReference type="Proteomes" id="UP000608579"/>
    </source>
</evidence>
<dbReference type="InterPro" id="IPR036873">
    <property type="entry name" value="Rhodanese-like_dom_sf"/>
</dbReference>
<dbReference type="AlphaFoldDB" id="A0A832ZWH6"/>
<dbReference type="Pfam" id="PF00581">
    <property type="entry name" value="Rhodanese"/>
    <property type="match status" value="2"/>
</dbReference>
<comment type="caution">
    <text evidence="4">The sequence shown here is derived from an EMBL/GenBank/DDBJ whole genome shotgun (WGS) entry which is preliminary data.</text>
</comment>
<dbReference type="SUPFAM" id="SSF52821">
    <property type="entry name" value="Rhodanese/Cell cycle control phosphatase"/>
    <property type="match status" value="2"/>
</dbReference>